<keyword evidence="3" id="KW-1185">Reference proteome</keyword>
<evidence type="ECO:0000259" key="1">
    <source>
        <dbReference type="PROSITE" id="PS51340"/>
    </source>
</evidence>
<dbReference type="GO" id="GO:0030170">
    <property type="term" value="F:pyridoxal phosphate binding"/>
    <property type="evidence" value="ECO:0007669"/>
    <property type="project" value="InterPro"/>
</dbReference>
<dbReference type="PANTHER" id="PTHR30212:SF2">
    <property type="entry name" value="PROTEIN YIIM"/>
    <property type="match status" value="1"/>
</dbReference>
<dbReference type="OrthoDB" id="9786134at2"/>
<reference evidence="2 3" key="1">
    <citation type="submission" date="2016-12" db="EMBL/GenBank/DDBJ databases">
        <title>Trade-off between light-utilization and light-protection in marine flavobacteria.</title>
        <authorList>
            <person name="Kumagai Y."/>
            <person name="Yoshizawa S."/>
            <person name="Kogure K."/>
            <person name="Iwasaki W."/>
        </authorList>
    </citation>
    <scope>NUCLEOTIDE SEQUENCE [LARGE SCALE GENOMIC DNA]</scope>
    <source>
        <strain evidence="2 3">KCTC 12100</strain>
    </source>
</reference>
<dbReference type="EMBL" id="MSCK01000002">
    <property type="protein sequence ID" value="PQJ68614.1"/>
    <property type="molecule type" value="Genomic_DNA"/>
</dbReference>
<dbReference type="RefSeq" id="WP_105049551.1">
    <property type="nucleotide sequence ID" value="NZ_CP150661.1"/>
</dbReference>
<evidence type="ECO:0000313" key="3">
    <source>
        <dbReference type="Proteomes" id="UP000247345"/>
    </source>
</evidence>
<dbReference type="InterPro" id="IPR011037">
    <property type="entry name" value="Pyrv_Knase-like_insert_dom_sf"/>
</dbReference>
<proteinExistence type="predicted"/>
<dbReference type="Gene3D" id="2.40.33.20">
    <property type="entry name" value="PK beta-barrel domain-like"/>
    <property type="match status" value="1"/>
</dbReference>
<dbReference type="Proteomes" id="UP000247345">
    <property type="component" value="Unassembled WGS sequence"/>
</dbReference>
<protein>
    <submittedName>
        <fullName evidence="2">Sulfurase</fullName>
    </submittedName>
</protein>
<organism evidence="2 3">
    <name type="scientific">Polaribacter butkevichii</name>
    <dbReference type="NCBI Taxonomy" id="218490"/>
    <lineage>
        <taxon>Bacteria</taxon>
        <taxon>Pseudomonadati</taxon>
        <taxon>Bacteroidota</taxon>
        <taxon>Flavobacteriia</taxon>
        <taxon>Flavobacteriales</taxon>
        <taxon>Flavobacteriaceae</taxon>
    </lineage>
</organism>
<dbReference type="InterPro" id="IPR005302">
    <property type="entry name" value="MoCF_Sase_C"/>
</dbReference>
<dbReference type="GO" id="GO:0003824">
    <property type="term" value="F:catalytic activity"/>
    <property type="evidence" value="ECO:0007669"/>
    <property type="project" value="InterPro"/>
</dbReference>
<name>A0A2P6C6S0_9FLAO</name>
<evidence type="ECO:0000313" key="2">
    <source>
        <dbReference type="EMBL" id="PQJ68614.1"/>
    </source>
</evidence>
<sequence>MKIISTNIGERKEIDYKGTLVTTGIFKYAVEHPVFLDVEEVKGDAICDRENHGGVLQSVYGYSFKHYTYWKELYPKVNFEMGIFGENLTIDDVDETKIHQGDTFKVGDTILEATVQREPCYKLGVRFNNMSIVKKFWKTTFCGVYFKVLQTGFVKAGDEFIQIKSCSENPTIADLFIAKRIENGISD</sequence>
<accession>A0A2P6C6S0</accession>
<comment type="caution">
    <text evidence="2">The sequence shown here is derived from an EMBL/GenBank/DDBJ whole genome shotgun (WGS) entry which is preliminary data.</text>
</comment>
<dbReference type="PANTHER" id="PTHR30212">
    <property type="entry name" value="PROTEIN YIIM"/>
    <property type="match status" value="1"/>
</dbReference>
<dbReference type="InterPro" id="IPR052353">
    <property type="entry name" value="Benzoxazolinone_Detox_Enz"/>
</dbReference>
<dbReference type="Pfam" id="PF03473">
    <property type="entry name" value="MOSC"/>
    <property type="match status" value="1"/>
</dbReference>
<dbReference type="GO" id="GO:0030151">
    <property type="term" value="F:molybdenum ion binding"/>
    <property type="evidence" value="ECO:0007669"/>
    <property type="project" value="InterPro"/>
</dbReference>
<feature type="domain" description="MOSC" evidence="1">
    <location>
        <begin position="28"/>
        <end position="163"/>
    </location>
</feature>
<gene>
    <name evidence="2" type="ORF">BTO14_11145</name>
</gene>
<dbReference type="AlphaFoldDB" id="A0A2P6C6S0"/>
<dbReference type="SUPFAM" id="SSF50800">
    <property type="entry name" value="PK beta-barrel domain-like"/>
    <property type="match status" value="1"/>
</dbReference>
<dbReference type="PROSITE" id="PS51340">
    <property type="entry name" value="MOSC"/>
    <property type="match status" value="1"/>
</dbReference>